<accession>A0A1A9Z5D4</accession>
<dbReference type="AlphaFoldDB" id="A0A1A9Z5D4"/>
<evidence type="ECO:0000313" key="2">
    <source>
        <dbReference type="Proteomes" id="UP000092445"/>
    </source>
</evidence>
<dbReference type="VEuPathDB" id="VectorBase:GPAI004381"/>
<keyword evidence="2" id="KW-1185">Reference proteome</keyword>
<proteinExistence type="predicted"/>
<sequence length="105" mass="12097">MRTENHRDVECIEERDQRASNVKFEYVGNGQKFAASSSNYNPAVYAPFSSRETKRHWIKYERERSQLSYDSACALSGEENLEEKQKNVESNSAASFLLHCSVARK</sequence>
<dbReference type="Proteomes" id="UP000092445">
    <property type="component" value="Unassembled WGS sequence"/>
</dbReference>
<dbReference type="EnsemblMetazoa" id="GPAI004381-RA">
    <property type="protein sequence ID" value="GPAI004381-PA"/>
    <property type="gene ID" value="GPAI004381"/>
</dbReference>
<reference evidence="2" key="1">
    <citation type="submission" date="2014-03" db="EMBL/GenBank/DDBJ databases">
        <authorList>
            <person name="Aksoy S."/>
            <person name="Warren W."/>
            <person name="Wilson R.K."/>
        </authorList>
    </citation>
    <scope>NUCLEOTIDE SEQUENCE [LARGE SCALE GENOMIC DNA]</scope>
    <source>
        <strain evidence="2">IAEA</strain>
    </source>
</reference>
<reference evidence="1" key="2">
    <citation type="submission" date="2020-05" db="UniProtKB">
        <authorList>
            <consortium name="EnsemblMetazoa"/>
        </authorList>
    </citation>
    <scope>IDENTIFICATION</scope>
    <source>
        <strain evidence="1">IAEA</strain>
    </source>
</reference>
<evidence type="ECO:0000313" key="1">
    <source>
        <dbReference type="EnsemblMetazoa" id="GPAI004381-PA"/>
    </source>
</evidence>
<organism evidence="1 2">
    <name type="scientific">Glossina pallidipes</name>
    <name type="common">Tsetse fly</name>
    <dbReference type="NCBI Taxonomy" id="7398"/>
    <lineage>
        <taxon>Eukaryota</taxon>
        <taxon>Metazoa</taxon>
        <taxon>Ecdysozoa</taxon>
        <taxon>Arthropoda</taxon>
        <taxon>Hexapoda</taxon>
        <taxon>Insecta</taxon>
        <taxon>Pterygota</taxon>
        <taxon>Neoptera</taxon>
        <taxon>Endopterygota</taxon>
        <taxon>Diptera</taxon>
        <taxon>Brachycera</taxon>
        <taxon>Muscomorpha</taxon>
        <taxon>Hippoboscoidea</taxon>
        <taxon>Glossinidae</taxon>
        <taxon>Glossina</taxon>
    </lineage>
</organism>
<protein>
    <submittedName>
        <fullName evidence="1">Uncharacterized protein</fullName>
    </submittedName>
</protein>
<name>A0A1A9Z5D4_GLOPL</name>